<dbReference type="Proteomes" id="UP000192074">
    <property type="component" value="Unassembled WGS sequence"/>
</dbReference>
<comment type="caution">
    <text evidence="1">The sequence shown here is derived from an EMBL/GenBank/DDBJ whole genome shotgun (WGS) entry which is preliminary data.</text>
</comment>
<dbReference type="AlphaFoldDB" id="A0A822UZ32"/>
<accession>A0A822UZ32</accession>
<dbReference type="InterPro" id="IPR036388">
    <property type="entry name" value="WH-like_DNA-bd_sf"/>
</dbReference>
<dbReference type="EMBL" id="FCNL01000011">
    <property type="protein sequence ID" value="CVI15305.1"/>
    <property type="molecule type" value="Genomic_DNA"/>
</dbReference>
<dbReference type="SUPFAM" id="SSF46785">
    <property type="entry name" value="Winged helix' DNA-binding domain"/>
    <property type="match status" value="1"/>
</dbReference>
<dbReference type="RefSeq" id="WP_060723235.1">
    <property type="nucleotide sequence ID" value="NZ_LMVK01000004.1"/>
</dbReference>
<protein>
    <recommendedName>
        <fullName evidence="3">Helix-turn-helix domain-containing protein</fullName>
    </recommendedName>
</protein>
<proteinExistence type="predicted"/>
<evidence type="ECO:0000313" key="2">
    <source>
        <dbReference type="Proteomes" id="UP000192074"/>
    </source>
</evidence>
<dbReference type="Pfam" id="PF13730">
    <property type="entry name" value="HTH_36"/>
    <property type="match status" value="1"/>
</dbReference>
<reference evidence="1 2" key="1">
    <citation type="submission" date="2016-01" db="EMBL/GenBank/DDBJ databases">
        <authorList>
            <person name="Regsiter A."/>
            <person name="william w."/>
        </authorList>
    </citation>
    <scope>NUCLEOTIDE SEQUENCE [LARGE SCALE GENOMIC DNA]</scope>
    <source>
        <strain evidence="1 2">B6</strain>
    </source>
</reference>
<gene>
    <name evidence="1" type="ORF">AGR4A_Cc190070</name>
</gene>
<sequence>MLKTNDDGQSAAAFYDKRRKWLDFICEMDALSDRAFRVGYWLAKRMNGDDQSCWYGVKEIAKRLSMSEDKVLRAVAELEGEGVLIVVREHRKSNVYYIRLPFE</sequence>
<evidence type="ECO:0000313" key="1">
    <source>
        <dbReference type="EMBL" id="CVI15305.1"/>
    </source>
</evidence>
<name>A0A822UZ32_AGRTU</name>
<organism evidence="1 2">
    <name type="scientific">Agrobacterium tumefaciens str. B6</name>
    <dbReference type="NCBI Taxonomy" id="1183423"/>
    <lineage>
        <taxon>Bacteria</taxon>
        <taxon>Pseudomonadati</taxon>
        <taxon>Pseudomonadota</taxon>
        <taxon>Alphaproteobacteria</taxon>
        <taxon>Hyphomicrobiales</taxon>
        <taxon>Rhizobiaceae</taxon>
        <taxon>Rhizobium/Agrobacterium group</taxon>
        <taxon>Agrobacterium</taxon>
        <taxon>Agrobacterium tumefaciens complex</taxon>
    </lineage>
</organism>
<dbReference type="Gene3D" id="1.10.10.10">
    <property type="entry name" value="Winged helix-like DNA-binding domain superfamily/Winged helix DNA-binding domain"/>
    <property type="match status" value="1"/>
</dbReference>
<evidence type="ECO:0008006" key="3">
    <source>
        <dbReference type="Google" id="ProtNLM"/>
    </source>
</evidence>
<dbReference type="InterPro" id="IPR036390">
    <property type="entry name" value="WH_DNA-bd_sf"/>
</dbReference>